<sequence length="1104" mass="126012">MDDLKTYFWTIVTEEVGEISPTVKNILDFQGFSACQSMAAIDASDIVKIEQDMKEAHTRIEKDKIPSLYGTFTNTPSNFKFTVGEVRSIEAIAEAVKRFGIKHFLPSRNSQETNKHVDNVLKIRSMEQEKDDFMVRLNAEHKQKYKHITLPATTIECTPLSQGKVLACVKCGTCGVVTRIRHDPNRSWSIWNFWRHIKTHSEPDDVQRSKKKKKNMPPKPDDQHAQMPSTSRYVTSETTFDTSIDVPDEDQVIDDHHGVPCSENKSSYVARGTFHPMEKTSAGENEEMAEEEHLRSTDENLSLMDINSKETPVSENEPTDDEPTDDDVTREAILLEISRVHSNYLIQSETPFDEFIQHDPLMVPNNQECVLSEAASLDQDPVQANMLSPARSVREIARNGPNPDEDLANDDDEQSFTGSFLLDMYLRMHMRAQNENIHSRRYLDLEKDLCTLNYVTTGNMNFEYFNMNINTMSITTVQRHMSQYSRDIKEGVLDIEGLKKYLLSNGYPPVVTLCEDATRITAATEYDEINDCLTGLVAPLDEHGFPQLGLFKATTPFKMISDVRSYPLANYVYIQLALPLCSHAAPFVLYYTSSNNKFTKGDVLSRWAFTETELRAENILVLAYITDGDPRYLATMKERSGLGALQTPSPLGDWFSVVYPPVNPICAQDMPHTANKFRNGMLRSEMEIGAYIIGKKHLLALVKEHHKDKHGLCITDIEIKDKMKFSPTLKLMKPSMIDYLETNVAGSSGTALFLNVMRLMYRSFEEDDISSLQRIEDIWTANFVVRAWRNWLKTKHGNVKQCVSTNAYQCLELNSHALILFLVECREKGLPFLVSCLSSQPDEKFFRNLRSMSSTNQTVINFTIKELTAKLKRLHIKQCIMHKYQTKLKFPAISRMESKPEGDTALPDNHEIELAVMRAMTNANTMLSVVSIYNGDFSNSINLRSKAFKEFEFVSVGSEQMIDSDEDSDENEQEEDGREYEGSGQDQVREARELGQEDRNEESYQREEGEQQEHEELENLSMISQEEGENSGIIYNAVEIFDNFEGELKLTSSKAGTKHCFQIRDERGTVKNIKKMTFLSMISNGRHKLSNDRLGRFMQRESSL</sequence>
<evidence type="ECO:0000313" key="2">
    <source>
        <dbReference type="EMBL" id="CAG6465373.1"/>
    </source>
</evidence>
<feature type="compositionally biased region" description="Acidic residues" evidence="1">
    <location>
        <begin position="962"/>
        <end position="978"/>
    </location>
</feature>
<proteinExistence type="predicted"/>
<dbReference type="EMBL" id="HBUE01053220">
    <property type="protein sequence ID" value="CAG6465373.1"/>
    <property type="molecule type" value="Transcribed_RNA"/>
</dbReference>
<protein>
    <submittedName>
        <fullName evidence="2">(northern house mosquito) hypothetical protein</fullName>
    </submittedName>
</protein>
<reference evidence="2" key="1">
    <citation type="submission" date="2021-05" db="EMBL/GenBank/DDBJ databases">
        <authorList>
            <person name="Alioto T."/>
            <person name="Alioto T."/>
            <person name="Gomez Garrido J."/>
        </authorList>
    </citation>
    <scope>NUCLEOTIDE SEQUENCE</scope>
</reference>
<feature type="region of interest" description="Disordered" evidence="1">
    <location>
        <begin position="959"/>
        <end position="1016"/>
    </location>
</feature>
<organism evidence="2">
    <name type="scientific">Culex pipiens</name>
    <name type="common">House mosquito</name>
    <dbReference type="NCBI Taxonomy" id="7175"/>
    <lineage>
        <taxon>Eukaryota</taxon>
        <taxon>Metazoa</taxon>
        <taxon>Ecdysozoa</taxon>
        <taxon>Arthropoda</taxon>
        <taxon>Hexapoda</taxon>
        <taxon>Insecta</taxon>
        <taxon>Pterygota</taxon>
        <taxon>Neoptera</taxon>
        <taxon>Endopterygota</taxon>
        <taxon>Diptera</taxon>
        <taxon>Nematocera</taxon>
        <taxon>Culicoidea</taxon>
        <taxon>Culicidae</taxon>
        <taxon>Culicinae</taxon>
        <taxon>Culicini</taxon>
        <taxon>Culex</taxon>
        <taxon>Culex</taxon>
    </lineage>
</organism>
<name>A0A8D8FCG1_CULPI</name>
<feature type="region of interest" description="Disordered" evidence="1">
    <location>
        <begin position="201"/>
        <end position="326"/>
    </location>
</feature>
<evidence type="ECO:0000256" key="1">
    <source>
        <dbReference type="SAM" id="MobiDB-lite"/>
    </source>
</evidence>
<accession>A0A8D8FCG1</accession>
<feature type="compositionally biased region" description="Polar residues" evidence="1">
    <location>
        <begin position="226"/>
        <end position="242"/>
    </location>
</feature>
<feature type="compositionally biased region" description="Basic and acidic residues" evidence="1">
    <location>
        <begin position="987"/>
        <end position="1014"/>
    </location>
</feature>
<dbReference type="AlphaFoldDB" id="A0A8D8FCG1"/>
<feature type="compositionally biased region" description="Acidic residues" evidence="1">
    <location>
        <begin position="317"/>
        <end position="326"/>
    </location>
</feature>